<dbReference type="Proteomes" id="UP001152795">
    <property type="component" value="Unassembled WGS sequence"/>
</dbReference>
<protein>
    <submittedName>
        <fullName evidence="1">Zinc finger MYM-type 1-like</fullName>
    </submittedName>
</protein>
<dbReference type="PANTHER" id="PTHR45749">
    <property type="match status" value="1"/>
</dbReference>
<gene>
    <name evidence="1" type="ORF">PACLA_8A015370</name>
</gene>
<dbReference type="InterPro" id="IPR025398">
    <property type="entry name" value="DUF4371"/>
</dbReference>
<comment type="caution">
    <text evidence="1">The sequence shown here is derived from an EMBL/GenBank/DDBJ whole genome shotgun (WGS) entry which is preliminary data.</text>
</comment>
<keyword evidence="2" id="KW-1185">Reference proteome</keyword>
<dbReference type="PANTHER" id="PTHR45749:SF21">
    <property type="entry name" value="DUF4371 DOMAIN-CONTAINING PROTEIN"/>
    <property type="match status" value="1"/>
</dbReference>
<dbReference type="EMBL" id="CACRXK020012124">
    <property type="protein sequence ID" value="CAB4022733.1"/>
    <property type="molecule type" value="Genomic_DNA"/>
</dbReference>
<dbReference type="OrthoDB" id="5984802at2759"/>
<dbReference type="AlphaFoldDB" id="A0A7D9L3D8"/>
<sequence length="499" mass="56757">MAEVPSDLMNYSYDPSAPLPTGKESRDHVISKGPCQPKNISFPEDKRKRKFSASWYDKFKWLEYSAAKNKAFCFYCRVFNSQVASKGDPAFIKVGFGNWKKSEVFSKHEKSDCHRHSSQAYRQWKYQKPVDHQISEEAAKQESYRQQLVRTNRSVIGKIFDVVRTVGKLNLPFRGRREDEQSMNKGVSKEFITHIAKSDIVLQNHLTTSPDSAKYTSPEIQNQMIAILGSSILNEIIRRVKEAKFYAIIADETPGMSQTEQLSLLVRFVWNGEVEEHLLAMMPMNETTAEALFEAVTQKLQQHGIDVAHLREQCYDGANNVAGVHTGLQARIKEVSPSALYTHCYAHILNLVIVDTMSKNKIARDFFGTLQNLYVFIQSCPKRHSVYVKNQREINAHAGGGEKREYTLKKLSDTRWACRADSIVGIHRTLDAVIATLKEVRENETKAAIAAEAKGLLQNVQDFEFIVALEVLKKCYILVKGFQTSFSPKASTLFQDVRE</sequence>
<proteinExistence type="predicted"/>
<dbReference type="SUPFAM" id="SSF53098">
    <property type="entry name" value="Ribonuclease H-like"/>
    <property type="match status" value="1"/>
</dbReference>
<name>A0A7D9L3D8_PARCT</name>
<dbReference type="InterPro" id="IPR006580">
    <property type="entry name" value="Znf_TTF"/>
</dbReference>
<accession>A0A7D9L3D8</accession>
<reference evidence="1" key="1">
    <citation type="submission" date="2020-04" db="EMBL/GenBank/DDBJ databases">
        <authorList>
            <person name="Alioto T."/>
            <person name="Alioto T."/>
            <person name="Gomez Garrido J."/>
        </authorList>
    </citation>
    <scope>NUCLEOTIDE SEQUENCE</scope>
    <source>
        <strain evidence="1">A484AB</strain>
    </source>
</reference>
<dbReference type="SMART" id="SM00597">
    <property type="entry name" value="ZnF_TTF"/>
    <property type="match status" value="1"/>
</dbReference>
<dbReference type="InterPro" id="IPR012337">
    <property type="entry name" value="RNaseH-like_sf"/>
</dbReference>
<organism evidence="1 2">
    <name type="scientific">Paramuricea clavata</name>
    <name type="common">Red gorgonian</name>
    <name type="synonym">Violescent sea-whip</name>
    <dbReference type="NCBI Taxonomy" id="317549"/>
    <lineage>
        <taxon>Eukaryota</taxon>
        <taxon>Metazoa</taxon>
        <taxon>Cnidaria</taxon>
        <taxon>Anthozoa</taxon>
        <taxon>Octocorallia</taxon>
        <taxon>Malacalcyonacea</taxon>
        <taxon>Plexauridae</taxon>
        <taxon>Paramuricea</taxon>
    </lineage>
</organism>
<dbReference type="Pfam" id="PF14291">
    <property type="entry name" value="DUF4371"/>
    <property type="match status" value="1"/>
</dbReference>
<evidence type="ECO:0000313" key="2">
    <source>
        <dbReference type="Proteomes" id="UP001152795"/>
    </source>
</evidence>
<evidence type="ECO:0000313" key="1">
    <source>
        <dbReference type="EMBL" id="CAB4022733.1"/>
    </source>
</evidence>